<dbReference type="AlphaFoldDB" id="A0A6M3KU96"/>
<dbReference type="Gene3D" id="3.40.50.10130">
    <property type="match status" value="1"/>
</dbReference>
<proteinExistence type="predicted"/>
<dbReference type="EMBL" id="MT142568">
    <property type="protein sequence ID" value="QJA85342.1"/>
    <property type="molecule type" value="Genomic_DNA"/>
</dbReference>
<name>A0A6M3KU96_9ZZZZ</name>
<protein>
    <recommendedName>
        <fullName evidence="2">ERCC4 domain-containing protein</fullName>
    </recommendedName>
</protein>
<accession>A0A6M3KU96</accession>
<sequence length="248" mass="28228">MTIMVDRFEPVEIENLITQSIPVNRMGLNGQGFADYLFFACDGHRIQVERKQTGELLASMDSVEEQLQRELQNGVEETILLIEGVCEPIYGLKLATQTWHRAKDRNILVPSRTYNCSYTGYKAWQNQLDKAGVTIVETFDYTATAMTLVALYQNSQKEEHKTLRRYIKDRIYIESQNPHILNLMSIKGGGIGEEIAKALIQRYGTFWFTINQDVEALAETLVGEEGKEKRFGINRAKKLLTAIGRTNG</sequence>
<organism evidence="1">
    <name type="scientific">viral metagenome</name>
    <dbReference type="NCBI Taxonomy" id="1070528"/>
    <lineage>
        <taxon>unclassified sequences</taxon>
        <taxon>metagenomes</taxon>
        <taxon>organismal metagenomes</taxon>
    </lineage>
</organism>
<gene>
    <name evidence="1" type="ORF">MM415B02231_0013</name>
</gene>
<evidence type="ECO:0000313" key="1">
    <source>
        <dbReference type="EMBL" id="QJA85342.1"/>
    </source>
</evidence>
<evidence type="ECO:0008006" key="2">
    <source>
        <dbReference type="Google" id="ProtNLM"/>
    </source>
</evidence>
<reference evidence="1" key="1">
    <citation type="submission" date="2020-03" db="EMBL/GenBank/DDBJ databases">
        <title>The deep terrestrial virosphere.</title>
        <authorList>
            <person name="Holmfeldt K."/>
            <person name="Nilsson E."/>
            <person name="Simone D."/>
            <person name="Lopez-Fernandez M."/>
            <person name="Wu X."/>
            <person name="de Brujin I."/>
            <person name="Lundin D."/>
            <person name="Andersson A."/>
            <person name="Bertilsson S."/>
            <person name="Dopson M."/>
        </authorList>
    </citation>
    <scope>NUCLEOTIDE SEQUENCE</scope>
    <source>
        <strain evidence="1">MM415B02231</strain>
    </source>
</reference>